<organism evidence="1 2">
    <name type="scientific">Trichuris muris</name>
    <name type="common">Mouse whipworm</name>
    <dbReference type="NCBI Taxonomy" id="70415"/>
    <lineage>
        <taxon>Eukaryota</taxon>
        <taxon>Metazoa</taxon>
        <taxon>Ecdysozoa</taxon>
        <taxon>Nematoda</taxon>
        <taxon>Enoplea</taxon>
        <taxon>Dorylaimia</taxon>
        <taxon>Trichinellida</taxon>
        <taxon>Trichuridae</taxon>
        <taxon>Trichuris</taxon>
    </lineage>
</organism>
<evidence type="ECO:0000313" key="2">
    <source>
        <dbReference type="WBParaSite" id="TMUE_3000014149.1"/>
    </source>
</evidence>
<dbReference type="Proteomes" id="UP000046395">
    <property type="component" value="Unassembled WGS sequence"/>
</dbReference>
<name>A0A5S6R4B2_TRIMR</name>
<dbReference type="AlphaFoldDB" id="A0A5S6R4B2"/>
<keyword evidence="1" id="KW-1185">Reference proteome</keyword>
<protein>
    <submittedName>
        <fullName evidence="2">Uncharacterized protein</fullName>
    </submittedName>
</protein>
<sequence>MADKDGLSKVLAAKAKQQEQQHQMLEAFRLLISSRGEAEQSSAPSFPAYDKMTTKKQSAYFLSWIGNECFELLQRQISREDVGQQSYECLVAGLTENWAQRHTLWPRDFNSVKLTDKVMLTGLPTYEVWPNTAIT</sequence>
<accession>A0A5S6R4B2</accession>
<dbReference type="WBParaSite" id="TMUE_3000014149.1">
    <property type="protein sequence ID" value="TMUE_3000014149.1"/>
    <property type="gene ID" value="WBGene00302143"/>
</dbReference>
<evidence type="ECO:0000313" key="1">
    <source>
        <dbReference type="Proteomes" id="UP000046395"/>
    </source>
</evidence>
<proteinExistence type="predicted"/>
<reference evidence="2" key="1">
    <citation type="submission" date="2019-12" db="UniProtKB">
        <authorList>
            <consortium name="WormBaseParasite"/>
        </authorList>
    </citation>
    <scope>IDENTIFICATION</scope>
</reference>